<gene>
    <name evidence="1" type="ORF">g.40646</name>
</gene>
<evidence type="ECO:0000313" key="1">
    <source>
        <dbReference type="EMBL" id="JAS97185.1"/>
    </source>
</evidence>
<dbReference type="AlphaFoldDB" id="A0A1B6JDD9"/>
<organism evidence="1">
    <name type="scientific">Homalodisca liturata</name>
    <dbReference type="NCBI Taxonomy" id="320908"/>
    <lineage>
        <taxon>Eukaryota</taxon>
        <taxon>Metazoa</taxon>
        <taxon>Ecdysozoa</taxon>
        <taxon>Arthropoda</taxon>
        <taxon>Hexapoda</taxon>
        <taxon>Insecta</taxon>
        <taxon>Pterygota</taxon>
        <taxon>Neoptera</taxon>
        <taxon>Paraneoptera</taxon>
        <taxon>Hemiptera</taxon>
        <taxon>Auchenorrhyncha</taxon>
        <taxon>Membracoidea</taxon>
        <taxon>Cicadellidae</taxon>
        <taxon>Cicadellinae</taxon>
        <taxon>Proconiini</taxon>
        <taxon>Homalodisca</taxon>
    </lineage>
</organism>
<name>A0A1B6JDD9_9HEMI</name>
<sequence length="291" mass="33722">QKKKLEEMLTSHNIVRLELPATRVVHNSASSIDVVCTNLNEEDIGVEVIITGLSDHTAQLCTVNLQIQKKTYPSSTCRHFTKDNMHHFKNLLSFESFDYVYNTHDADKAYEFFSNVLCRTLNAACPYKKTRAKKKQKYRKVYNEESHRLKTDYLKALDKQNLYGRDIDKLETVAKKRAYDLQLKELRKQATSHFIKQSSNKQKALWQVINYERCRDNRTSDSIELEIDGKLQSDPLLVANHLNLYFTTVADKTLTEMGLTQTSKQLNQPQNQIPDISLWPCTLQETEEAIS</sequence>
<dbReference type="EMBL" id="GECU01010521">
    <property type="protein sequence ID" value="JAS97185.1"/>
    <property type="molecule type" value="Transcribed_RNA"/>
</dbReference>
<proteinExistence type="predicted"/>
<accession>A0A1B6JDD9</accession>
<feature type="non-terminal residue" evidence="1">
    <location>
        <position position="291"/>
    </location>
</feature>
<reference evidence="1" key="1">
    <citation type="submission" date="2015-11" db="EMBL/GenBank/DDBJ databases">
        <title>De novo transcriptome assembly of four potential Pierce s Disease insect vectors from Arizona vineyards.</title>
        <authorList>
            <person name="Tassone E.E."/>
        </authorList>
    </citation>
    <scope>NUCLEOTIDE SEQUENCE</scope>
</reference>
<feature type="non-terminal residue" evidence="1">
    <location>
        <position position="1"/>
    </location>
</feature>
<protein>
    <recommendedName>
        <fullName evidence="2">Endonuclease/exonuclease/phosphatase domain-containing protein</fullName>
    </recommendedName>
</protein>
<evidence type="ECO:0008006" key="2">
    <source>
        <dbReference type="Google" id="ProtNLM"/>
    </source>
</evidence>